<keyword evidence="7" id="KW-0547">Nucleotide-binding</keyword>
<dbReference type="PANTHER" id="PTHR33540">
    <property type="entry name" value="TRNA THREONYLCARBAMOYLADENOSINE BIOSYNTHESIS PROTEIN TSAE"/>
    <property type="match status" value="1"/>
</dbReference>
<dbReference type="GO" id="GO:0005524">
    <property type="term" value="F:ATP binding"/>
    <property type="evidence" value="ECO:0007669"/>
    <property type="project" value="UniProtKB-KW"/>
</dbReference>
<comment type="subcellular location">
    <subcellularLocation>
        <location evidence="1">Cytoplasm</location>
    </subcellularLocation>
</comment>
<feature type="domain" description="Aminoglycoside phosphotransferase" evidence="11">
    <location>
        <begin position="164"/>
        <end position="391"/>
    </location>
</feature>
<dbReference type="GO" id="GO:0002949">
    <property type="term" value="P:tRNA threonylcarbamoyladenosine modification"/>
    <property type="evidence" value="ECO:0007669"/>
    <property type="project" value="InterPro"/>
</dbReference>
<keyword evidence="13" id="KW-1185">Reference proteome</keyword>
<evidence type="ECO:0000313" key="12">
    <source>
        <dbReference type="EMBL" id="SNT74931.1"/>
    </source>
</evidence>
<comment type="similarity">
    <text evidence="2">Belongs to the TsaE family.</text>
</comment>
<evidence type="ECO:0000256" key="3">
    <source>
        <dbReference type="ARBA" id="ARBA00019010"/>
    </source>
</evidence>
<dbReference type="InterPro" id="IPR011009">
    <property type="entry name" value="Kinase-like_dom_sf"/>
</dbReference>
<dbReference type="SUPFAM" id="SSF52540">
    <property type="entry name" value="P-loop containing nucleoside triphosphate hydrolases"/>
    <property type="match status" value="1"/>
</dbReference>
<dbReference type="SUPFAM" id="SSF56112">
    <property type="entry name" value="Protein kinase-like (PK-like)"/>
    <property type="match status" value="1"/>
</dbReference>
<dbReference type="GO" id="GO:0005737">
    <property type="term" value="C:cytoplasm"/>
    <property type="evidence" value="ECO:0007669"/>
    <property type="project" value="UniProtKB-SubCell"/>
</dbReference>
<evidence type="ECO:0000256" key="7">
    <source>
        <dbReference type="ARBA" id="ARBA00022741"/>
    </source>
</evidence>
<dbReference type="Pfam" id="PF01636">
    <property type="entry name" value="APH"/>
    <property type="match status" value="1"/>
</dbReference>
<keyword evidence="5" id="KW-0819">tRNA processing</keyword>
<keyword evidence="9" id="KW-0460">Magnesium</keyword>
<evidence type="ECO:0000256" key="6">
    <source>
        <dbReference type="ARBA" id="ARBA00022723"/>
    </source>
</evidence>
<evidence type="ECO:0000256" key="9">
    <source>
        <dbReference type="ARBA" id="ARBA00022842"/>
    </source>
</evidence>
<proteinExistence type="inferred from homology"/>
<dbReference type="InterPro" id="IPR027417">
    <property type="entry name" value="P-loop_NTPase"/>
</dbReference>
<sequence>MTSNCLIADETTTALLARLLAVTARPGQSILLDGPVGAGKTHFARAFIRARQGDLAEDVPSPTYTLVQTYDDPMGTEIWHADLYRLTDPSELDELGLEEAQDNAICLIEWPDRLEFLPENAWTLAFETLDDPDLRRITLIGDGIERLTEAARFLVAAGRGEAQVRPLAADASARRFFRIRSDQGAAVLMDDPDGSCAPFCSMTDWFRERGFGAPELLYRDVAAGFLLVEDLGDDLVARVLQQRPDMATRIYDGITDFLIALHRHAPPPFVPALDGAMLAEQVGIFAQWYPRAAGCDTAQARQIGSVIADLHAELAADQQPVLSLRDFHAENLIWRDDAPLGLIDYQDAVATHPAYDLVSALQDARRDVAPEIESGAIARYLAATGLDSTRFHAAYALLGAQRNLRIMGIFARLCLRDGKARYLDFMPRVWAHLQRDLAHPELAPLARLLDGLPAPDSDTIERIRSQCARP</sequence>
<dbReference type="Pfam" id="PF02367">
    <property type="entry name" value="TsaE"/>
    <property type="match status" value="1"/>
</dbReference>
<dbReference type="GO" id="GO:0046872">
    <property type="term" value="F:metal ion binding"/>
    <property type="evidence" value="ECO:0007669"/>
    <property type="project" value="UniProtKB-KW"/>
</dbReference>
<keyword evidence="4" id="KW-0963">Cytoplasm</keyword>
<accession>A0A239PX76</accession>
<reference evidence="12 13" key="1">
    <citation type="submission" date="2017-07" db="EMBL/GenBank/DDBJ databases">
        <authorList>
            <person name="Sun Z.S."/>
            <person name="Albrecht U."/>
            <person name="Echele G."/>
            <person name="Lee C.C."/>
        </authorList>
    </citation>
    <scope>NUCLEOTIDE SEQUENCE [LARGE SCALE GENOMIC DNA]</scope>
    <source>
        <strain evidence="12 13">DSM 14827</strain>
    </source>
</reference>
<dbReference type="AlphaFoldDB" id="A0A239PX76"/>
<evidence type="ECO:0000256" key="8">
    <source>
        <dbReference type="ARBA" id="ARBA00022840"/>
    </source>
</evidence>
<dbReference type="Gene3D" id="3.90.1200.10">
    <property type="match status" value="1"/>
</dbReference>
<evidence type="ECO:0000256" key="10">
    <source>
        <dbReference type="ARBA" id="ARBA00032441"/>
    </source>
</evidence>
<keyword evidence="6" id="KW-0479">Metal-binding</keyword>
<gene>
    <name evidence="12" type="ORF">SAMN05444959_10912</name>
</gene>
<evidence type="ECO:0000256" key="2">
    <source>
        <dbReference type="ARBA" id="ARBA00007599"/>
    </source>
</evidence>
<evidence type="ECO:0000256" key="4">
    <source>
        <dbReference type="ARBA" id="ARBA00022490"/>
    </source>
</evidence>
<evidence type="ECO:0000259" key="11">
    <source>
        <dbReference type="Pfam" id="PF01636"/>
    </source>
</evidence>
<dbReference type="Gene3D" id="3.30.200.20">
    <property type="entry name" value="Phosphorylase Kinase, domain 1"/>
    <property type="match status" value="1"/>
</dbReference>
<organism evidence="12 13">
    <name type="scientific">Paracoccus seriniphilus</name>
    <dbReference type="NCBI Taxonomy" id="184748"/>
    <lineage>
        <taxon>Bacteria</taxon>
        <taxon>Pseudomonadati</taxon>
        <taxon>Pseudomonadota</taxon>
        <taxon>Alphaproteobacteria</taxon>
        <taxon>Rhodobacterales</taxon>
        <taxon>Paracoccaceae</taxon>
        <taxon>Paracoccus</taxon>
    </lineage>
</organism>
<dbReference type="EMBL" id="FZQB01000009">
    <property type="protein sequence ID" value="SNT74931.1"/>
    <property type="molecule type" value="Genomic_DNA"/>
</dbReference>
<evidence type="ECO:0000256" key="5">
    <source>
        <dbReference type="ARBA" id="ARBA00022694"/>
    </source>
</evidence>
<dbReference type="Gene3D" id="3.40.50.300">
    <property type="entry name" value="P-loop containing nucleotide triphosphate hydrolases"/>
    <property type="match status" value="1"/>
</dbReference>
<dbReference type="PANTHER" id="PTHR33540:SF2">
    <property type="entry name" value="TRNA THREONYLCARBAMOYLADENOSINE BIOSYNTHESIS PROTEIN TSAE"/>
    <property type="match status" value="1"/>
</dbReference>
<dbReference type="Proteomes" id="UP000198307">
    <property type="component" value="Unassembled WGS sequence"/>
</dbReference>
<keyword evidence="8" id="KW-0067">ATP-binding</keyword>
<name>A0A239PX76_9RHOB</name>
<dbReference type="InterPro" id="IPR003442">
    <property type="entry name" value="T6A_TsaE"/>
</dbReference>
<dbReference type="InterPro" id="IPR002575">
    <property type="entry name" value="Aminoglycoside_PTrfase"/>
</dbReference>
<evidence type="ECO:0000313" key="13">
    <source>
        <dbReference type="Proteomes" id="UP000198307"/>
    </source>
</evidence>
<evidence type="ECO:0000256" key="1">
    <source>
        <dbReference type="ARBA" id="ARBA00004496"/>
    </source>
</evidence>
<dbReference type="OrthoDB" id="9809275at2"/>
<protein>
    <recommendedName>
        <fullName evidence="3">tRNA threonylcarbamoyladenosine biosynthesis protein TsaE</fullName>
    </recommendedName>
    <alternativeName>
        <fullName evidence="10">t(6)A37 threonylcarbamoyladenosine biosynthesis protein TsaE</fullName>
    </alternativeName>
</protein>
<dbReference type="NCBIfam" id="TIGR00150">
    <property type="entry name" value="T6A_YjeE"/>
    <property type="match status" value="1"/>
</dbReference>
<dbReference type="RefSeq" id="WP_089344769.1">
    <property type="nucleotide sequence ID" value="NZ_CP067129.1"/>
</dbReference>